<organism evidence="1">
    <name type="scientific">marine sediment metagenome</name>
    <dbReference type="NCBI Taxonomy" id="412755"/>
    <lineage>
        <taxon>unclassified sequences</taxon>
        <taxon>metagenomes</taxon>
        <taxon>ecological metagenomes</taxon>
    </lineage>
</organism>
<protein>
    <submittedName>
        <fullName evidence="1">Uncharacterized protein</fullName>
    </submittedName>
</protein>
<comment type="caution">
    <text evidence="1">The sequence shown here is derived from an EMBL/GenBank/DDBJ whole genome shotgun (WGS) entry which is preliminary data.</text>
</comment>
<feature type="non-terminal residue" evidence="1">
    <location>
        <position position="78"/>
    </location>
</feature>
<evidence type="ECO:0000313" key="1">
    <source>
        <dbReference type="EMBL" id="KKM23355.1"/>
    </source>
</evidence>
<reference evidence="1" key="1">
    <citation type="journal article" date="2015" name="Nature">
        <title>Complex archaea that bridge the gap between prokaryotes and eukaryotes.</title>
        <authorList>
            <person name="Spang A."/>
            <person name="Saw J.H."/>
            <person name="Jorgensen S.L."/>
            <person name="Zaremba-Niedzwiedzka K."/>
            <person name="Martijn J."/>
            <person name="Lind A.E."/>
            <person name="van Eijk R."/>
            <person name="Schleper C."/>
            <person name="Guy L."/>
            <person name="Ettema T.J."/>
        </authorList>
    </citation>
    <scope>NUCLEOTIDE SEQUENCE</scope>
</reference>
<accession>A0A0F9L6U3</accession>
<gene>
    <name evidence="1" type="ORF">LCGC14_1616080</name>
</gene>
<sequence length="78" mass="8204">MSRKPARVRVVATGGQLRAVYDDRLRGLLDRATPVFHVERASHVEPAGAAWAADMGPVGGPVLGPFTLRADALAAEQG</sequence>
<proteinExistence type="predicted"/>
<name>A0A0F9L6U3_9ZZZZ</name>
<dbReference type="EMBL" id="LAZR01013141">
    <property type="protein sequence ID" value="KKM23355.1"/>
    <property type="molecule type" value="Genomic_DNA"/>
</dbReference>
<dbReference type="AlphaFoldDB" id="A0A0F9L6U3"/>